<keyword evidence="5" id="KW-0433">Leucine-rich repeat</keyword>
<dbReference type="InterPro" id="IPR044974">
    <property type="entry name" value="Disease_R_plants"/>
</dbReference>
<evidence type="ECO:0000256" key="6">
    <source>
        <dbReference type="ARBA" id="ARBA00022667"/>
    </source>
</evidence>
<evidence type="ECO:0000256" key="10">
    <source>
        <dbReference type="ARBA" id="ARBA00022840"/>
    </source>
</evidence>
<dbReference type="InterPro" id="IPR032675">
    <property type="entry name" value="LRR_dom_sf"/>
</dbReference>
<keyword evidence="8" id="KW-0547">Nucleotide-binding</keyword>
<protein>
    <submittedName>
        <fullName evidence="13">Late blight resistance homolog R1A-10</fullName>
    </submittedName>
</protein>
<dbReference type="Gene3D" id="3.40.50.300">
    <property type="entry name" value="P-loop containing nucleotide triphosphate hydrolases"/>
    <property type="match status" value="1"/>
</dbReference>
<dbReference type="FunFam" id="1.10.10.10:FF:000322">
    <property type="entry name" value="Probable disease resistance protein At1g63360"/>
    <property type="match status" value="1"/>
</dbReference>
<dbReference type="PRINTS" id="PR00364">
    <property type="entry name" value="DISEASERSIST"/>
</dbReference>
<dbReference type="GO" id="GO:0009626">
    <property type="term" value="P:plant-type hypersensitive response"/>
    <property type="evidence" value="ECO:0007669"/>
    <property type="project" value="UniProtKB-KW"/>
</dbReference>
<evidence type="ECO:0000256" key="9">
    <source>
        <dbReference type="ARBA" id="ARBA00022821"/>
    </source>
</evidence>
<keyword evidence="7" id="KW-0677">Repeat</keyword>
<comment type="caution">
    <text evidence="13">The sequence shown here is derived from an EMBL/GenBank/DDBJ whole genome shotgun (WGS) entry which is preliminary data.</text>
</comment>
<comment type="function">
    <text evidence="1">Confers resistance to late blight (Phytophthora infestans) races carrying the avirulence gene Avr1. Resistance proteins guard the plant against pathogens that contain an appropriate avirulence protein via an indirect interaction with this avirulence protein. That triggers a defense system including the hypersensitive response, which restricts the pathogen growth.</text>
</comment>
<evidence type="ECO:0000256" key="4">
    <source>
        <dbReference type="ARBA" id="ARBA00022490"/>
    </source>
</evidence>
<dbReference type="EMBL" id="CACTIH010002105">
    <property type="protein sequence ID" value="CAA2973468.1"/>
    <property type="molecule type" value="Genomic_DNA"/>
</dbReference>
<dbReference type="OrthoDB" id="1478287at2759"/>
<comment type="subcellular location">
    <subcellularLocation>
        <location evidence="2">Cytoplasm</location>
    </subcellularLocation>
</comment>
<accession>A0A8S0R2Y9</accession>
<name>A0A8S0R2Y9_OLEEU</name>
<dbReference type="GO" id="GO:0005737">
    <property type="term" value="C:cytoplasm"/>
    <property type="evidence" value="ECO:0007669"/>
    <property type="project" value="UniProtKB-SubCell"/>
</dbReference>
<keyword evidence="4" id="KW-0963">Cytoplasm</keyword>
<dbReference type="FunFam" id="3.40.50.300:FF:001091">
    <property type="entry name" value="Probable disease resistance protein At1g61300"/>
    <property type="match status" value="1"/>
</dbReference>
<evidence type="ECO:0000313" key="13">
    <source>
        <dbReference type="EMBL" id="CAA2973468.1"/>
    </source>
</evidence>
<evidence type="ECO:0000259" key="11">
    <source>
        <dbReference type="Pfam" id="PF00931"/>
    </source>
</evidence>
<dbReference type="SUPFAM" id="SSF52058">
    <property type="entry name" value="L domain-like"/>
    <property type="match status" value="1"/>
</dbReference>
<keyword evidence="10" id="KW-0067">ATP-binding</keyword>
<keyword evidence="14" id="KW-1185">Reference proteome</keyword>
<dbReference type="GO" id="GO:0043531">
    <property type="term" value="F:ADP binding"/>
    <property type="evidence" value="ECO:0007669"/>
    <property type="project" value="InterPro"/>
</dbReference>
<dbReference type="InterPro" id="IPR002182">
    <property type="entry name" value="NB-ARC"/>
</dbReference>
<dbReference type="PANTHER" id="PTHR23155">
    <property type="entry name" value="DISEASE RESISTANCE PROTEIN RP"/>
    <property type="match status" value="1"/>
</dbReference>
<dbReference type="GO" id="GO:0051607">
    <property type="term" value="P:defense response to virus"/>
    <property type="evidence" value="ECO:0007669"/>
    <property type="project" value="UniProtKB-ARBA"/>
</dbReference>
<dbReference type="AlphaFoldDB" id="A0A8S0R2Y9"/>
<dbReference type="Gene3D" id="3.80.10.10">
    <property type="entry name" value="Ribonuclease Inhibitor"/>
    <property type="match status" value="1"/>
</dbReference>
<sequence>MAYAALLSLSHTLEHSLNFYSRYLMHDEIQQMSFLLEMVGFSLDLLENSSQKCSETIESLEDRIRDRAYEAENTIESTVMNRVLEGSAGYREMNFLTICHTLEKAIEDIDSIKTRMDKMEDESGVQDLRLTFSSLALSTNPAASGIRKSDMMGLDDHMMEIKGRLTRLSSNLETVSLVGMGGIGKSTLATKLYEDEYIVYHFYIRAWVTVAQDYNLRAILINLLDSMKNLMGQMREASVPKLSEFLYKSLKGSRYLIVLDDVWDTKVLDDLKRLLPNDKNGSRVLLTTRLEKVANYENSCSPHHMRFLNWHESRDLFCWKVFGKDFCPPELENIGKMIVENCRGLPLAIVVIGGLLSKAIQTPYYWSNVAKNLSSVMISNDKQISKILSLSYKNLPHHLRGCFLYMAFLPEHHNIRVTKLFKLWFAEGLLKSVKSKSMEDVAEEYLLDLVDRNLVLVHQQSSRGKIKSCKIHDLLRDLCMREAERGKLKEVTNRYFSNFRQRRVLGVGHRNILKFSGAMLEQVNLRYIDCYCQEVTFLKSLHKLPNLQTIISTNRSSTSVELCIWNMPQLRHVQMEHVFLPDPPSAGAEENSFIVLEKLQTLYMVYDLKWTLEILKRIPNLKKLGISYEQWQWNRGYYCLNNLVGLHKLESLKCKFSRLSQSSLKNIIFPTSLQKLAIIGGKFPWKDMAIVGSLPNLQVLKLKDNAFHGPAWEPNEGEFLQLKFLLLEDIYLVHWRADNSHFPMLQHLVIKFCIFLNEIPSSIGEIPTLLSIKITFLSSLTVPNQFYARFSGNKKLPEKSIKLTSRIVVMEIKFIAYKSWSRTNSRSHGGSQSSLNGAAFYRNIKNMY</sequence>
<evidence type="ECO:0000256" key="1">
    <source>
        <dbReference type="ARBA" id="ARBA00002074"/>
    </source>
</evidence>
<evidence type="ECO:0000256" key="8">
    <source>
        <dbReference type="ARBA" id="ARBA00022741"/>
    </source>
</evidence>
<evidence type="ECO:0000256" key="5">
    <source>
        <dbReference type="ARBA" id="ARBA00022614"/>
    </source>
</evidence>
<evidence type="ECO:0000256" key="7">
    <source>
        <dbReference type="ARBA" id="ARBA00022737"/>
    </source>
</evidence>
<dbReference type="InterPro" id="IPR042197">
    <property type="entry name" value="Apaf_helical"/>
</dbReference>
<dbReference type="PANTHER" id="PTHR23155:SF1152">
    <property type="entry name" value="AAA+ ATPASE DOMAIN-CONTAINING PROTEIN"/>
    <property type="match status" value="1"/>
</dbReference>
<feature type="domain" description="NB-ARC" evidence="11">
    <location>
        <begin position="155"/>
        <end position="325"/>
    </location>
</feature>
<evidence type="ECO:0000256" key="3">
    <source>
        <dbReference type="ARBA" id="ARBA00008894"/>
    </source>
</evidence>
<dbReference type="Proteomes" id="UP000594638">
    <property type="component" value="Unassembled WGS sequence"/>
</dbReference>
<comment type="similarity">
    <text evidence="3">Belongs to the disease resistance NB-LRR family.</text>
</comment>
<evidence type="ECO:0000256" key="2">
    <source>
        <dbReference type="ARBA" id="ARBA00004496"/>
    </source>
</evidence>
<dbReference type="Gene3D" id="1.20.5.4130">
    <property type="match status" value="1"/>
</dbReference>
<proteinExistence type="inferred from homology"/>
<keyword evidence="9" id="KW-0611">Plant defense</keyword>
<keyword evidence="6" id="KW-0381">Hypersensitive response</keyword>
<evidence type="ECO:0000313" key="14">
    <source>
        <dbReference type="Proteomes" id="UP000594638"/>
    </source>
</evidence>
<dbReference type="InterPro" id="IPR036388">
    <property type="entry name" value="WH-like_DNA-bd_sf"/>
</dbReference>
<dbReference type="Pfam" id="PF23559">
    <property type="entry name" value="WHD_DRP"/>
    <property type="match status" value="1"/>
</dbReference>
<gene>
    <name evidence="13" type="ORF">OLEA9_A100571</name>
</gene>
<dbReference type="Pfam" id="PF00931">
    <property type="entry name" value="NB-ARC"/>
    <property type="match status" value="1"/>
</dbReference>
<dbReference type="Gene3D" id="1.10.8.430">
    <property type="entry name" value="Helical domain of apoptotic protease-activating factors"/>
    <property type="match status" value="1"/>
</dbReference>
<dbReference type="Gramene" id="OE9A100571T1">
    <property type="protein sequence ID" value="OE9A100571C1"/>
    <property type="gene ID" value="OE9A100571"/>
</dbReference>
<dbReference type="Gene3D" id="1.10.10.10">
    <property type="entry name" value="Winged helix-like DNA-binding domain superfamily/Winged helix DNA-binding domain"/>
    <property type="match status" value="1"/>
</dbReference>
<reference evidence="13 14" key="1">
    <citation type="submission" date="2019-12" db="EMBL/GenBank/DDBJ databases">
        <authorList>
            <person name="Alioto T."/>
            <person name="Alioto T."/>
            <person name="Gomez Garrido J."/>
        </authorList>
    </citation>
    <scope>NUCLEOTIDE SEQUENCE [LARGE SCALE GENOMIC DNA]</scope>
</reference>
<dbReference type="InterPro" id="IPR058922">
    <property type="entry name" value="WHD_DRP"/>
</dbReference>
<dbReference type="SUPFAM" id="SSF52540">
    <property type="entry name" value="P-loop containing nucleoside triphosphate hydrolases"/>
    <property type="match status" value="1"/>
</dbReference>
<dbReference type="GO" id="GO:0005524">
    <property type="term" value="F:ATP binding"/>
    <property type="evidence" value="ECO:0007669"/>
    <property type="project" value="UniProtKB-KW"/>
</dbReference>
<organism evidence="13 14">
    <name type="scientific">Olea europaea subsp. europaea</name>
    <dbReference type="NCBI Taxonomy" id="158383"/>
    <lineage>
        <taxon>Eukaryota</taxon>
        <taxon>Viridiplantae</taxon>
        <taxon>Streptophyta</taxon>
        <taxon>Embryophyta</taxon>
        <taxon>Tracheophyta</taxon>
        <taxon>Spermatophyta</taxon>
        <taxon>Magnoliopsida</taxon>
        <taxon>eudicotyledons</taxon>
        <taxon>Gunneridae</taxon>
        <taxon>Pentapetalae</taxon>
        <taxon>asterids</taxon>
        <taxon>lamiids</taxon>
        <taxon>Lamiales</taxon>
        <taxon>Oleaceae</taxon>
        <taxon>Oleeae</taxon>
        <taxon>Olea</taxon>
    </lineage>
</organism>
<dbReference type="InterPro" id="IPR027417">
    <property type="entry name" value="P-loop_NTPase"/>
</dbReference>
<feature type="domain" description="Disease resistance protein winged helix" evidence="12">
    <location>
        <begin position="410"/>
        <end position="479"/>
    </location>
</feature>
<evidence type="ECO:0000259" key="12">
    <source>
        <dbReference type="Pfam" id="PF23559"/>
    </source>
</evidence>